<dbReference type="Proteomes" id="UP000319769">
    <property type="component" value="Unassembled WGS sequence"/>
</dbReference>
<dbReference type="RefSeq" id="WP_144748327.1">
    <property type="nucleotide sequence ID" value="NZ_VMNW02000009.1"/>
</dbReference>
<evidence type="ECO:0000256" key="4">
    <source>
        <dbReference type="ARBA" id="ARBA00022989"/>
    </source>
</evidence>
<dbReference type="GO" id="GO:0005886">
    <property type="term" value="C:plasma membrane"/>
    <property type="evidence" value="ECO:0007669"/>
    <property type="project" value="UniProtKB-SubCell"/>
</dbReference>
<accession>A0A5N0VEL8</accession>
<evidence type="ECO:0000256" key="5">
    <source>
        <dbReference type="ARBA" id="ARBA00023136"/>
    </source>
</evidence>
<dbReference type="AlphaFoldDB" id="A0A5N0VEL8"/>
<dbReference type="InterPro" id="IPR027379">
    <property type="entry name" value="CLS_N"/>
</dbReference>
<dbReference type="OrthoDB" id="7596142at2"/>
<keyword evidence="4 6" id="KW-1133">Transmembrane helix</keyword>
<organism evidence="8 9">
    <name type="scientific">Amycolatopsis acidicola</name>
    <dbReference type="NCBI Taxonomy" id="2596893"/>
    <lineage>
        <taxon>Bacteria</taxon>
        <taxon>Bacillati</taxon>
        <taxon>Actinomycetota</taxon>
        <taxon>Actinomycetes</taxon>
        <taxon>Pseudonocardiales</taxon>
        <taxon>Pseudonocardiaceae</taxon>
        <taxon>Amycolatopsis</taxon>
    </lineage>
</organism>
<name>A0A5N0VEL8_9PSEU</name>
<keyword evidence="2" id="KW-1003">Cell membrane</keyword>
<dbReference type="Pfam" id="PF13396">
    <property type="entry name" value="PLDc_N"/>
    <property type="match status" value="1"/>
</dbReference>
<keyword evidence="9" id="KW-1185">Reference proteome</keyword>
<feature type="domain" description="Cardiolipin synthase N-terminal" evidence="7">
    <location>
        <begin position="26"/>
        <end position="71"/>
    </location>
</feature>
<feature type="transmembrane region" description="Helical" evidence="6">
    <location>
        <begin position="51"/>
        <end position="71"/>
    </location>
</feature>
<evidence type="ECO:0000313" key="8">
    <source>
        <dbReference type="EMBL" id="KAA9163600.1"/>
    </source>
</evidence>
<feature type="transmembrane region" description="Helical" evidence="6">
    <location>
        <begin position="12"/>
        <end position="36"/>
    </location>
</feature>
<keyword evidence="3 6" id="KW-0812">Transmembrane</keyword>
<reference evidence="8" key="1">
    <citation type="submission" date="2019-09" db="EMBL/GenBank/DDBJ databases">
        <authorList>
            <person name="Teo W.F.A."/>
            <person name="Duangmal K."/>
        </authorList>
    </citation>
    <scope>NUCLEOTIDE SEQUENCE [LARGE SCALE GENOMIC DNA]</scope>
    <source>
        <strain evidence="8">K81G1</strain>
    </source>
</reference>
<evidence type="ECO:0000259" key="7">
    <source>
        <dbReference type="Pfam" id="PF13396"/>
    </source>
</evidence>
<evidence type="ECO:0000256" key="2">
    <source>
        <dbReference type="ARBA" id="ARBA00022475"/>
    </source>
</evidence>
<evidence type="ECO:0000256" key="1">
    <source>
        <dbReference type="ARBA" id="ARBA00004651"/>
    </source>
</evidence>
<keyword evidence="5 6" id="KW-0472">Membrane</keyword>
<proteinExistence type="predicted"/>
<gene>
    <name evidence="8" type="ORF">FPZ12_008805</name>
</gene>
<protein>
    <recommendedName>
        <fullName evidence="7">Cardiolipin synthase N-terminal domain-containing protein</fullName>
    </recommendedName>
</protein>
<sequence>MVVAQSGSDYPFLDLIWTMVVFFAWVIWFWMLIVIFGDLFRRDDLSGWGKAGWTVLVVFLPFIGVLAYLIVEGKRMGERKQAQEQAAQKGFEDYVRSVSANGTGDGAADEIAKAKLLLDNGTIDEEEYRTLKQRALAR</sequence>
<evidence type="ECO:0000313" key="9">
    <source>
        <dbReference type="Proteomes" id="UP000319769"/>
    </source>
</evidence>
<evidence type="ECO:0000256" key="6">
    <source>
        <dbReference type="SAM" id="Phobius"/>
    </source>
</evidence>
<comment type="subcellular location">
    <subcellularLocation>
        <location evidence="1">Cell membrane</location>
        <topology evidence="1">Multi-pass membrane protein</topology>
    </subcellularLocation>
</comment>
<dbReference type="EMBL" id="VMNW02000009">
    <property type="protein sequence ID" value="KAA9163600.1"/>
    <property type="molecule type" value="Genomic_DNA"/>
</dbReference>
<evidence type="ECO:0000256" key="3">
    <source>
        <dbReference type="ARBA" id="ARBA00022692"/>
    </source>
</evidence>
<comment type="caution">
    <text evidence="8">The sequence shown here is derived from an EMBL/GenBank/DDBJ whole genome shotgun (WGS) entry which is preliminary data.</text>
</comment>